<reference evidence="13" key="1">
    <citation type="submission" date="2011-11" db="EMBL/GenBank/DDBJ databases">
        <title>Construction and analysis of a metagenome of deep-sea sediment.</title>
        <authorList>
            <person name="Huo Y.-Y."/>
            <person name="Cheng H."/>
            <person name="Wu M."/>
        </authorList>
    </citation>
    <scope>NUCLEOTIDE SEQUENCE</scope>
</reference>
<dbReference type="PROSITE" id="PS51671">
    <property type="entry name" value="ACT"/>
    <property type="match status" value="1"/>
</dbReference>
<comment type="catalytic activity">
    <reaction evidence="10">
        <text>(R)-2-hydroxyglutarate + NAD(+) = 2-oxoglutarate + NADH + H(+)</text>
        <dbReference type="Rhea" id="RHEA:49612"/>
        <dbReference type="ChEBI" id="CHEBI:15378"/>
        <dbReference type="ChEBI" id="CHEBI:15801"/>
        <dbReference type="ChEBI" id="CHEBI:16810"/>
        <dbReference type="ChEBI" id="CHEBI:57540"/>
        <dbReference type="ChEBI" id="CHEBI:57945"/>
        <dbReference type="EC" id="1.1.1.399"/>
    </reaction>
</comment>
<comment type="function">
    <text evidence="1">Catalyzes the reversible oxidation of 3-phospho-D-glycerate to 3-phosphonooxypyruvate, the first step of the phosphorylated L-serine biosynthesis pathway. Also catalyzes the reversible oxidation of 2-hydroxyglutarate to 2-oxoglutarate.</text>
</comment>
<dbReference type="CDD" id="cd12176">
    <property type="entry name" value="PGDH_3"/>
    <property type="match status" value="1"/>
</dbReference>
<keyword evidence="8" id="KW-0520">NAD</keyword>
<evidence type="ECO:0000256" key="11">
    <source>
        <dbReference type="ARBA" id="ARBA00048731"/>
    </source>
</evidence>
<dbReference type="UniPathway" id="UPA00135">
    <property type="reaction ID" value="UER00196"/>
</dbReference>
<proteinExistence type="inferred from homology"/>
<dbReference type="GO" id="GO:0047545">
    <property type="term" value="F:(S)-2-hydroxyglutarate dehydrogenase activity"/>
    <property type="evidence" value="ECO:0007669"/>
    <property type="project" value="UniProtKB-ARBA"/>
</dbReference>
<dbReference type="PANTHER" id="PTHR43761">
    <property type="entry name" value="D-ISOMER SPECIFIC 2-HYDROXYACID DEHYDROGENASE FAMILY PROTEIN (AFU_ORTHOLOGUE AFUA_1G13630)"/>
    <property type="match status" value="1"/>
</dbReference>
<dbReference type="Pfam" id="PF02826">
    <property type="entry name" value="2-Hacid_dh_C"/>
    <property type="match status" value="1"/>
</dbReference>
<dbReference type="InterPro" id="IPR029752">
    <property type="entry name" value="D-isomer_DH_CS1"/>
</dbReference>
<dbReference type="SUPFAM" id="SSF56784">
    <property type="entry name" value="HAD-like"/>
    <property type="match status" value="1"/>
</dbReference>
<dbReference type="InterPro" id="IPR036291">
    <property type="entry name" value="NAD(P)-bd_dom_sf"/>
</dbReference>
<evidence type="ECO:0000256" key="4">
    <source>
        <dbReference type="ARBA" id="ARBA00013001"/>
    </source>
</evidence>
<dbReference type="InterPro" id="IPR006139">
    <property type="entry name" value="D-isomer_2_OHA_DH_cat_dom"/>
</dbReference>
<dbReference type="InterPro" id="IPR002912">
    <property type="entry name" value="ACT_dom"/>
</dbReference>
<dbReference type="InterPro" id="IPR036412">
    <property type="entry name" value="HAD-like_sf"/>
</dbReference>
<dbReference type="InterPro" id="IPR050418">
    <property type="entry name" value="D-iso_2-hydroxyacid_DH_PdxB"/>
</dbReference>
<dbReference type="NCBIfam" id="NF008759">
    <property type="entry name" value="PRK11790.1"/>
    <property type="match status" value="1"/>
</dbReference>
<keyword evidence="7" id="KW-0560">Oxidoreductase</keyword>
<dbReference type="Gene3D" id="3.40.50.720">
    <property type="entry name" value="NAD(P)-binding Rossmann-like Domain"/>
    <property type="match status" value="2"/>
</dbReference>
<dbReference type="Gene3D" id="3.40.50.1000">
    <property type="entry name" value="HAD superfamily/HAD-like"/>
    <property type="match status" value="1"/>
</dbReference>
<dbReference type="EC" id="1.1.1.95" evidence="5"/>
<dbReference type="Gene3D" id="3.30.70.260">
    <property type="match status" value="1"/>
</dbReference>
<dbReference type="Pfam" id="PF22629">
    <property type="entry name" value="ACT_AHAS_ss"/>
    <property type="match status" value="1"/>
</dbReference>
<evidence type="ECO:0000259" key="12">
    <source>
        <dbReference type="PROSITE" id="PS51671"/>
    </source>
</evidence>
<evidence type="ECO:0000256" key="5">
    <source>
        <dbReference type="ARBA" id="ARBA00013143"/>
    </source>
</evidence>
<sequence length="628" mass="70487">MDGISLILDFDSTFIQVEALEELASIALDRNSQREKILSEFHEVTKAAMEGKASYADVLNTRVSLLQGKRDHIEKLISKLQCMITPSIKRNKAFFEQYHENIYIISGGFQEIIWPIIQPFSLLKEHLFANSFLFDYAGNIIGYDRENPLSQDQGKVKLLRKLNLPGKSILIGDGYNDYEARAAGCIDYFYAFTENVHRNIVAEKADAVLSDFDHFLIELGLRKASEKKRTSPRVLLLEGIHPSTCEYFKQEDFEVHTIPTALSEDDLIKEIKGVNILGVRSKTRVTEKVLKHADDLLAIGAFCIGVEQIDLDASLKKGIAVFNAPYSNTRSVVELAIGEMIMLLRKVFEKSLLVHRGEWNKSVDGAVEVRGKKLGIIGYGNIGSQLSVLAESLGMNVYYYDTEEKLPLGNAQECSSMEELLKKVDVISLHVNGCPENINLIDDKEIQLMRDGVVFLNLSRGDIVNQAALAKAIRDKKIFGAAVDVYPREPKGPGEPIHSELQNLHNVILTPHIGGNTIEAQKNIGKFVATRLIKYLQNGSSRSSVNFPEVRLPEMQKHRFINIHENMPGMVAQISGVLTKHNINIEGQYLQTNEKIGYTIIDTSSKYSSTLLEELENIPHTIKVRIVY</sequence>
<evidence type="ECO:0000256" key="7">
    <source>
        <dbReference type="ARBA" id="ARBA00023002"/>
    </source>
</evidence>
<dbReference type="AlphaFoldDB" id="H9BWF0"/>
<dbReference type="PANTHER" id="PTHR43761:SF1">
    <property type="entry name" value="D-ISOMER SPECIFIC 2-HYDROXYACID DEHYDROGENASE CATALYTIC DOMAIN-CONTAINING PROTEIN-RELATED"/>
    <property type="match status" value="1"/>
</dbReference>
<comment type="pathway">
    <text evidence="2">Amino-acid biosynthesis; L-serine biosynthesis; L-serine from 3-phospho-D-glycerate: step 1/3.</text>
</comment>
<dbReference type="Pfam" id="PF00702">
    <property type="entry name" value="Hydrolase"/>
    <property type="match status" value="1"/>
</dbReference>
<dbReference type="Gene3D" id="1.10.150.210">
    <property type="entry name" value="Phosphoserine phosphatase, domain 2"/>
    <property type="match status" value="1"/>
</dbReference>
<dbReference type="InterPro" id="IPR054480">
    <property type="entry name" value="AHAS_small-like_ACT"/>
</dbReference>
<dbReference type="PROSITE" id="PS00671">
    <property type="entry name" value="D_2_HYDROXYACID_DH_3"/>
    <property type="match status" value="1"/>
</dbReference>
<dbReference type="Pfam" id="PF00389">
    <property type="entry name" value="2-Hacid_dh"/>
    <property type="match status" value="1"/>
</dbReference>
<dbReference type="InterPro" id="IPR023214">
    <property type="entry name" value="HAD_sf"/>
</dbReference>
<dbReference type="NCBIfam" id="TIGR01488">
    <property type="entry name" value="HAD-SF-IB"/>
    <property type="match status" value="1"/>
</dbReference>
<evidence type="ECO:0000256" key="8">
    <source>
        <dbReference type="ARBA" id="ARBA00023027"/>
    </source>
</evidence>
<dbReference type="PROSITE" id="PS00065">
    <property type="entry name" value="D_2_HYDROXYACID_DH_1"/>
    <property type="match status" value="1"/>
</dbReference>
<dbReference type="SUPFAM" id="SSF52283">
    <property type="entry name" value="Formate/glycerate dehydrogenase catalytic domain-like"/>
    <property type="match status" value="1"/>
</dbReference>
<accession>H9BWF0</accession>
<dbReference type="CDD" id="cd04901">
    <property type="entry name" value="ACT_3PGDH"/>
    <property type="match status" value="1"/>
</dbReference>
<protein>
    <recommendedName>
        <fullName evidence="6">D-3-phosphoglycerate dehydrogenase</fullName>
        <ecNumber evidence="4">1.1.1.399</ecNumber>
        <ecNumber evidence="5">1.1.1.95</ecNumber>
    </recommendedName>
    <alternativeName>
        <fullName evidence="9">2-oxoglutarate reductase</fullName>
    </alternativeName>
</protein>
<dbReference type="GO" id="GO:0004617">
    <property type="term" value="F:phosphoglycerate dehydrogenase activity"/>
    <property type="evidence" value="ECO:0007669"/>
    <property type="project" value="UniProtKB-EC"/>
</dbReference>
<name>H9BWF0_9BACT</name>
<dbReference type="EMBL" id="JQ085816">
    <property type="protein sequence ID" value="AFD03122.1"/>
    <property type="molecule type" value="Genomic_DNA"/>
</dbReference>
<evidence type="ECO:0000256" key="10">
    <source>
        <dbReference type="ARBA" id="ARBA00048126"/>
    </source>
</evidence>
<dbReference type="GO" id="GO:0051287">
    <property type="term" value="F:NAD binding"/>
    <property type="evidence" value="ECO:0007669"/>
    <property type="project" value="InterPro"/>
</dbReference>
<dbReference type="EC" id="1.1.1.399" evidence="4"/>
<dbReference type="InterPro" id="IPR006140">
    <property type="entry name" value="D-isomer_DH_NAD-bd"/>
</dbReference>
<evidence type="ECO:0000256" key="1">
    <source>
        <dbReference type="ARBA" id="ARBA00003800"/>
    </source>
</evidence>
<dbReference type="InterPro" id="IPR045865">
    <property type="entry name" value="ACT-like_dom_sf"/>
</dbReference>
<evidence type="ECO:0000256" key="9">
    <source>
        <dbReference type="ARBA" id="ARBA00030455"/>
    </source>
</evidence>
<evidence type="ECO:0000313" key="13">
    <source>
        <dbReference type="EMBL" id="AFD03122.1"/>
    </source>
</evidence>
<dbReference type="GO" id="GO:0006564">
    <property type="term" value="P:L-serine biosynthetic process"/>
    <property type="evidence" value="ECO:0007669"/>
    <property type="project" value="UniProtKB-ARBA"/>
</dbReference>
<evidence type="ECO:0000256" key="2">
    <source>
        <dbReference type="ARBA" id="ARBA00005216"/>
    </source>
</evidence>
<comment type="catalytic activity">
    <reaction evidence="11">
        <text>(2R)-3-phosphoglycerate + NAD(+) = 3-phosphooxypyruvate + NADH + H(+)</text>
        <dbReference type="Rhea" id="RHEA:12641"/>
        <dbReference type="ChEBI" id="CHEBI:15378"/>
        <dbReference type="ChEBI" id="CHEBI:18110"/>
        <dbReference type="ChEBI" id="CHEBI:57540"/>
        <dbReference type="ChEBI" id="CHEBI:57945"/>
        <dbReference type="ChEBI" id="CHEBI:58272"/>
        <dbReference type="EC" id="1.1.1.95"/>
    </reaction>
</comment>
<evidence type="ECO:0000256" key="3">
    <source>
        <dbReference type="ARBA" id="ARBA00005854"/>
    </source>
</evidence>
<dbReference type="SUPFAM" id="SSF55021">
    <property type="entry name" value="ACT-like"/>
    <property type="match status" value="1"/>
</dbReference>
<dbReference type="SUPFAM" id="SSF51735">
    <property type="entry name" value="NAD(P)-binding Rossmann-fold domains"/>
    <property type="match status" value="1"/>
</dbReference>
<dbReference type="FunFam" id="3.40.50.720:FF:000041">
    <property type="entry name" value="D-3-phosphoglycerate dehydrogenase"/>
    <property type="match status" value="1"/>
</dbReference>
<organism evidence="13">
    <name type="scientific">uncultured bacterium W5-77b</name>
    <dbReference type="NCBI Taxonomy" id="1131000"/>
    <lineage>
        <taxon>Bacteria</taxon>
        <taxon>environmental samples</taxon>
    </lineage>
</organism>
<evidence type="ECO:0000256" key="6">
    <source>
        <dbReference type="ARBA" id="ARBA00021582"/>
    </source>
</evidence>
<comment type="similarity">
    <text evidence="3">Belongs to the D-isomer specific 2-hydroxyacid dehydrogenase family.</text>
</comment>
<dbReference type="InterPro" id="IPR029753">
    <property type="entry name" value="D-isomer_DH_CS"/>
</dbReference>
<feature type="domain" description="ACT" evidence="12">
    <location>
        <begin position="559"/>
        <end position="628"/>
    </location>
</feature>